<dbReference type="AlphaFoldDB" id="A0A9P0HUR7"/>
<dbReference type="EMBL" id="OV725083">
    <property type="protein sequence ID" value="CAH1408098.1"/>
    <property type="molecule type" value="Genomic_DNA"/>
</dbReference>
<dbReference type="PROSITE" id="PS00108">
    <property type="entry name" value="PROTEIN_KINASE_ST"/>
    <property type="match status" value="1"/>
</dbReference>
<dbReference type="GO" id="GO:0005524">
    <property type="term" value="F:ATP binding"/>
    <property type="evidence" value="ECO:0007669"/>
    <property type="project" value="InterPro"/>
</dbReference>
<evidence type="ECO:0000259" key="9">
    <source>
        <dbReference type="PROSITE" id="PS51182"/>
    </source>
</evidence>
<dbReference type="Gene3D" id="1.10.287.110">
    <property type="entry name" value="DnaJ domain"/>
    <property type="match status" value="1"/>
</dbReference>
<evidence type="ECO:0000256" key="2">
    <source>
        <dbReference type="ARBA" id="ARBA00005490"/>
    </source>
</evidence>
<dbReference type="InterPro" id="IPR036869">
    <property type="entry name" value="J_dom_sf"/>
</dbReference>
<feature type="compositionally biased region" description="Low complexity" evidence="6">
    <location>
        <begin position="351"/>
        <end position="364"/>
    </location>
</feature>
<dbReference type="SUPFAM" id="SSF49562">
    <property type="entry name" value="C2 domain (Calcium/lipid-binding domain, CaLB)"/>
    <property type="match status" value="1"/>
</dbReference>
<dbReference type="GO" id="GO:2000369">
    <property type="term" value="P:regulation of clathrin-dependent endocytosis"/>
    <property type="evidence" value="ECO:0007669"/>
    <property type="project" value="TreeGrafter"/>
</dbReference>
<evidence type="ECO:0000313" key="11">
    <source>
        <dbReference type="Proteomes" id="UP001152798"/>
    </source>
</evidence>
<dbReference type="InterPro" id="IPR029021">
    <property type="entry name" value="Prot-tyrosine_phosphatase-like"/>
</dbReference>
<dbReference type="SMART" id="SM00271">
    <property type="entry name" value="DnaJ"/>
    <property type="match status" value="1"/>
</dbReference>
<name>A0A9P0HUR7_NEZVI</name>
<dbReference type="SMART" id="SM00220">
    <property type="entry name" value="S_TKc"/>
    <property type="match status" value="1"/>
</dbReference>
<sequence length="1128" mass="123986">MSDLFKSAFGYFSSNTSTTINNELVGQIVEVGNIKLKVKRVVAEGGYAVVFVAQAVDTGKEFALKRLLAADDEATQAIIKEINILKKLSGHPNIIQFVAAAFIDKSQSSHGMSEYLLLTELCTGGTLVELLQKRGSAGLPPEVITRIMWQTCKAIHHMHLQNPPIFHRDIKIENLLLTSEGRIKLCDFGSATCNVVKPDHTWSAQQRSLIQDQISRCTTPMYRAPEMLDTWDNREVGPGADSWAIGCLLCLLAYLRHPFEDSSTLRIINANYSLPPGDSQYKPFHSIIDGCLVAEPEKRLTLPQILDRLASIAETLGINPNEPIPLEKLVIATSSSLDGAKEQPAAPSPVHSAVSNSPRSHSPSHIPPSRPAPPPHVAPPSNATNSGGGLFSQIRGGAGSFLKNLRDTSSKVVQSVQQTMVRGEEMAASYITSRLCVVNYTDGPDTLHDLRYTIESRHPLPGAAIYNLTQSTFPLNRFPNATIVECGWGKKCPSLQALYTLCEHMYHFLSSQPSNVCFIVCNDGKTNSAMLVCGFLLYVGFITEPKDALQLYAVKRTPPALQPSHVRYLEYLSQVLAHPQPTIVAQKLRIMSVVISPVPVFNKNRDGCRPFLDLFQGEDKVFTTVDDYDRMTVFNVSHSKVVIPVRCTVAGDVTLAVYHARQVLTKASPIKMFQLQFSTAFINDTTLIFTRSDLDDSENDGLQESLLVSICLEEGGDPVTSVAPWANRRPVSSEALFTSKLEASETADTFVPKQRNKKSVPPPRPGPPPRPAPSPKLEERRHNNSESANLLNLEESEVIDAVETDDLLNLGGGDSGITSGVDSIFQSFSAAPPPQPTQSFTVPPPQSQPLFDPFIQTNGTTDQVNCKTENLLGDWDANFADFTSNMNNINNGTSETVTISSSVVEENLSSSYKEKQNDMNSLSSEFNNLGVGKANSMQRNVSSPNLHSDLFEEFITKPKAMSNANSPAKTPSEANYNRAHFESAKPPPANNQTGKKATDIFDDLLGSQGYSFSSKKESGPRTINQMRREDQAKVVDPERLKVMDWTEGKTNNIRALLTSLHTVLWPEAKWQQCSMAQLVTPADVKKAYRKACIAVHPDKHIGTSNESLAKMIFMELNNAWSEFEKEST</sequence>
<dbReference type="GO" id="GO:0045747">
    <property type="term" value="P:positive regulation of Notch signaling pathway"/>
    <property type="evidence" value="ECO:0007669"/>
    <property type="project" value="TreeGrafter"/>
</dbReference>
<feature type="region of interest" description="Disordered" evidence="6">
    <location>
        <begin position="746"/>
        <end position="796"/>
    </location>
</feature>
<gene>
    <name evidence="10" type="ORF">NEZAVI_LOCUS15690</name>
</gene>
<dbReference type="FunFam" id="1.10.287.110:FF:000002">
    <property type="entry name" value="putative tyrosine-protein phosphatase auxilin isoform X2"/>
    <property type="match status" value="1"/>
</dbReference>
<keyword evidence="11" id="KW-1185">Reference proteome</keyword>
<dbReference type="GO" id="GO:0030136">
    <property type="term" value="C:clathrin-coated vesicle"/>
    <property type="evidence" value="ECO:0007669"/>
    <property type="project" value="UniProtKB-SubCell"/>
</dbReference>
<dbReference type="SUPFAM" id="SSF56112">
    <property type="entry name" value="Protein kinase-like (PK-like)"/>
    <property type="match status" value="1"/>
</dbReference>
<dbReference type="Gene3D" id="1.10.510.10">
    <property type="entry name" value="Transferase(Phosphotransferase) domain 1"/>
    <property type="match status" value="1"/>
</dbReference>
<protein>
    <recommendedName>
        <fullName evidence="12">Cyclin-G-associated kinase</fullName>
    </recommendedName>
</protein>
<dbReference type="Proteomes" id="UP001152798">
    <property type="component" value="Chromosome 7"/>
</dbReference>
<feature type="compositionally biased region" description="Pro residues" evidence="6">
    <location>
        <begin position="365"/>
        <end position="378"/>
    </location>
</feature>
<evidence type="ECO:0000256" key="5">
    <source>
        <dbReference type="ARBA" id="ARBA00023329"/>
    </source>
</evidence>
<evidence type="ECO:0000256" key="4">
    <source>
        <dbReference type="ARBA" id="ARBA00022741"/>
    </source>
</evidence>
<dbReference type="SMART" id="SM01326">
    <property type="entry name" value="PTEN_C2"/>
    <property type="match status" value="1"/>
</dbReference>
<feature type="region of interest" description="Disordered" evidence="6">
    <location>
        <begin position="337"/>
        <end position="390"/>
    </location>
</feature>
<evidence type="ECO:0008006" key="12">
    <source>
        <dbReference type="Google" id="ProtNLM"/>
    </source>
</evidence>
<dbReference type="GO" id="GO:0004674">
    <property type="term" value="F:protein serine/threonine kinase activity"/>
    <property type="evidence" value="ECO:0007669"/>
    <property type="project" value="TreeGrafter"/>
</dbReference>
<proteinExistence type="inferred from homology"/>
<feature type="domain" description="Protein kinase" evidence="7">
    <location>
        <begin position="36"/>
        <end position="316"/>
    </location>
</feature>
<dbReference type="SUPFAM" id="SSF46565">
    <property type="entry name" value="Chaperone J-domain"/>
    <property type="match status" value="1"/>
</dbReference>
<dbReference type="InterPro" id="IPR001623">
    <property type="entry name" value="DnaJ_domain"/>
</dbReference>
<evidence type="ECO:0000256" key="6">
    <source>
        <dbReference type="SAM" id="MobiDB-lite"/>
    </source>
</evidence>
<feature type="domain" description="J" evidence="8">
    <location>
        <begin position="1068"/>
        <end position="1128"/>
    </location>
</feature>
<feature type="domain" description="C2 tensin-type" evidence="9">
    <location>
        <begin position="585"/>
        <end position="715"/>
    </location>
</feature>
<dbReference type="FunFam" id="2.60.40.1110:FF:000001">
    <property type="entry name" value="cyclin-G-associated kinase isoform X2"/>
    <property type="match status" value="1"/>
</dbReference>
<feature type="compositionally biased region" description="Pro residues" evidence="6">
    <location>
        <begin position="760"/>
        <end position="774"/>
    </location>
</feature>
<accession>A0A9P0HUR7</accession>
<dbReference type="PANTHER" id="PTHR22967:SF105">
    <property type="entry name" value="CYCLIN-G-ASSOCIATED KINASE"/>
    <property type="match status" value="1"/>
</dbReference>
<dbReference type="PROSITE" id="PS50011">
    <property type="entry name" value="PROTEIN_KINASE_DOM"/>
    <property type="match status" value="1"/>
</dbReference>
<dbReference type="CDD" id="cd06257">
    <property type="entry name" value="DnaJ"/>
    <property type="match status" value="1"/>
</dbReference>
<comment type="subcellular location">
    <subcellularLocation>
        <location evidence="1">Cytoplasmic vesicle</location>
        <location evidence="1">Clathrin-coated vesicle</location>
    </subcellularLocation>
</comment>
<dbReference type="GO" id="GO:0035612">
    <property type="term" value="F:AP-2 adaptor complex binding"/>
    <property type="evidence" value="ECO:0007669"/>
    <property type="project" value="TreeGrafter"/>
</dbReference>
<dbReference type="InterPro" id="IPR035892">
    <property type="entry name" value="C2_domain_sf"/>
</dbReference>
<keyword evidence="3" id="KW-0597">Phosphoprotein</keyword>
<dbReference type="Gene3D" id="3.90.190.10">
    <property type="entry name" value="Protein tyrosine phosphatase superfamily"/>
    <property type="match status" value="1"/>
</dbReference>
<dbReference type="PROSITE" id="PS51182">
    <property type="entry name" value="C2_TENSIN"/>
    <property type="match status" value="1"/>
</dbReference>
<dbReference type="Pfam" id="PF00069">
    <property type="entry name" value="Pkinase"/>
    <property type="match status" value="1"/>
</dbReference>
<reference evidence="10" key="1">
    <citation type="submission" date="2022-01" db="EMBL/GenBank/DDBJ databases">
        <authorList>
            <person name="King R."/>
        </authorList>
    </citation>
    <scope>NUCLEOTIDE SEQUENCE</scope>
</reference>
<dbReference type="InterPro" id="IPR000719">
    <property type="entry name" value="Prot_kinase_dom"/>
</dbReference>
<evidence type="ECO:0000313" key="10">
    <source>
        <dbReference type="EMBL" id="CAH1408098.1"/>
    </source>
</evidence>
<evidence type="ECO:0000259" key="8">
    <source>
        <dbReference type="PROSITE" id="PS50076"/>
    </source>
</evidence>
<dbReference type="SUPFAM" id="SSF52799">
    <property type="entry name" value="(Phosphotyrosine protein) phosphatases II"/>
    <property type="match status" value="1"/>
</dbReference>
<dbReference type="InterPro" id="IPR014020">
    <property type="entry name" value="Tensin_C2-dom"/>
</dbReference>
<dbReference type="Gene3D" id="2.60.40.1110">
    <property type="match status" value="1"/>
</dbReference>
<dbReference type="InterPro" id="IPR008271">
    <property type="entry name" value="Ser/Thr_kinase_AS"/>
</dbReference>
<dbReference type="OrthoDB" id="1717591at2759"/>
<evidence type="ECO:0000256" key="3">
    <source>
        <dbReference type="ARBA" id="ARBA00022553"/>
    </source>
</evidence>
<organism evidence="10 11">
    <name type="scientific">Nezara viridula</name>
    <name type="common">Southern green stink bug</name>
    <name type="synonym">Cimex viridulus</name>
    <dbReference type="NCBI Taxonomy" id="85310"/>
    <lineage>
        <taxon>Eukaryota</taxon>
        <taxon>Metazoa</taxon>
        <taxon>Ecdysozoa</taxon>
        <taxon>Arthropoda</taxon>
        <taxon>Hexapoda</taxon>
        <taxon>Insecta</taxon>
        <taxon>Pterygota</taxon>
        <taxon>Neoptera</taxon>
        <taxon>Paraneoptera</taxon>
        <taxon>Hemiptera</taxon>
        <taxon>Heteroptera</taxon>
        <taxon>Panheteroptera</taxon>
        <taxon>Pentatomomorpha</taxon>
        <taxon>Pentatomoidea</taxon>
        <taxon>Pentatomidae</taxon>
        <taxon>Pentatominae</taxon>
        <taxon>Nezara</taxon>
    </lineage>
</organism>
<keyword evidence="4" id="KW-0547">Nucleotide-binding</keyword>
<evidence type="ECO:0000259" key="7">
    <source>
        <dbReference type="PROSITE" id="PS50011"/>
    </source>
</evidence>
<keyword evidence="5" id="KW-0968">Cytoplasmic vesicle</keyword>
<dbReference type="Pfam" id="PF10409">
    <property type="entry name" value="PTEN_C2"/>
    <property type="match status" value="1"/>
</dbReference>
<dbReference type="InterPro" id="IPR011009">
    <property type="entry name" value="Kinase-like_dom_sf"/>
</dbReference>
<evidence type="ECO:0000256" key="1">
    <source>
        <dbReference type="ARBA" id="ARBA00004132"/>
    </source>
</evidence>
<dbReference type="PANTHER" id="PTHR22967">
    <property type="entry name" value="SERINE/THREONINE PROTEIN KINASE"/>
    <property type="match status" value="1"/>
</dbReference>
<comment type="similarity">
    <text evidence="2">Belongs to the protein kinase superfamily. AGC Ser/Thr protein kinase family. PKC subfamily.</text>
</comment>
<dbReference type="PROSITE" id="PS50076">
    <property type="entry name" value="DNAJ_2"/>
    <property type="match status" value="1"/>
</dbReference>